<keyword evidence="1" id="KW-0812">Transmembrane</keyword>
<comment type="caution">
    <text evidence="3">The sequence shown here is derived from an EMBL/GenBank/DDBJ whole genome shotgun (WGS) entry which is preliminary data.</text>
</comment>
<keyword evidence="1" id="KW-0472">Membrane</keyword>
<reference evidence="3 4" key="1">
    <citation type="submission" date="2024-01" db="EMBL/GenBank/DDBJ databases">
        <title>A draft genome for the cacao thread blight pathogen Marasmiellus scandens.</title>
        <authorList>
            <person name="Baruah I.K."/>
            <person name="Leung J."/>
            <person name="Bukari Y."/>
            <person name="Amoako-Attah I."/>
            <person name="Meinhardt L.W."/>
            <person name="Bailey B.A."/>
            <person name="Cohen S.P."/>
        </authorList>
    </citation>
    <scope>NUCLEOTIDE SEQUENCE [LARGE SCALE GENOMIC DNA]</scope>
    <source>
        <strain evidence="3 4">GH-19</strain>
    </source>
</reference>
<dbReference type="InterPro" id="IPR045340">
    <property type="entry name" value="DUF6533"/>
</dbReference>
<feature type="transmembrane region" description="Helical" evidence="1">
    <location>
        <begin position="26"/>
        <end position="43"/>
    </location>
</feature>
<feature type="transmembrane region" description="Helical" evidence="1">
    <location>
        <begin position="121"/>
        <end position="145"/>
    </location>
</feature>
<dbReference type="EMBL" id="JBANRG010000061">
    <property type="protein sequence ID" value="KAK7441802.1"/>
    <property type="molecule type" value="Genomic_DNA"/>
</dbReference>
<keyword evidence="1" id="KW-1133">Transmembrane helix</keyword>
<protein>
    <recommendedName>
        <fullName evidence="2">DUF6533 domain-containing protein</fullName>
    </recommendedName>
</protein>
<dbReference type="Proteomes" id="UP001498398">
    <property type="component" value="Unassembled WGS sequence"/>
</dbReference>
<keyword evidence="4" id="KW-1185">Reference proteome</keyword>
<evidence type="ECO:0000313" key="4">
    <source>
        <dbReference type="Proteomes" id="UP001498398"/>
    </source>
</evidence>
<feature type="transmembrane region" description="Helical" evidence="1">
    <location>
        <begin position="173"/>
        <end position="196"/>
    </location>
</feature>
<feature type="transmembrane region" description="Helical" evidence="1">
    <location>
        <begin position="217"/>
        <end position="236"/>
    </location>
</feature>
<organism evidence="3 4">
    <name type="scientific">Marasmiellus scandens</name>
    <dbReference type="NCBI Taxonomy" id="2682957"/>
    <lineage>
        <taxon>Eukaryota</taxon>
        <taxon>Fungi</taxon>
        <taxon>Dikarya</taxon>
        <taxon>Basidiomycota</taxon>
        <taxon>Agaricomycotina</taxon>
        <taxon>Agaricomycetes</taxon>
        <taxon>Agaricomycetidae</taxon>
        <taxon>Agaricales</taxon>
        <taxon>Marasmiineae</taxon>
        <taxon>Omphalotaceae</taxon>
        <taxon>Marasmiellus</taxon>
    </lineage>
</organism>
<evidence type="ECO:0000313" key="3">
    <source>
        <dbReference type="EMBL" id="KAK7441802.1"/>
    </source>
</evidence>
<gene>
    <name evidence="3" type="ORF">VKT23_016464</name>
</gene>
<feature type="transmembrane region" description="Helical" evidence="1">
    <location>
        <begin position="90"/>
        <end position="109"/>
    </location>
</feature>
<accession>A0ABR1IXG4</accession>
<dbReference type="Pfam" id="PF20151">
    <property type="entry name" value="DUF6533"/>
    <property type="match status" value="1"/>
</dbReference>
<evidence type="ECO:0000256" key="1">
    <source>
        <dbReference type="SAM" id="Phobius"/>
    </source>
</evidence>
<feature type="domain" description="DUF6533" evidence="2">
    <location>
        <begin position="29"/>
        <end position="70"/>
    </location>
</feature>
<sequence length="293" mass="32552">MVEGLTASQLQQLYECISNERTGANVGYAAAALFLFDYVLTFYDEARFVWKPRRLTIGFVAFLISRYTTMATSIITLFPQATNRTTGVDSLTTALRLVSVVSSELIVAIRTWAIWEGQRSILFTLTILSLAAVIPATVIIAQSIITNHIEAIVSEDTIDICSVTIGNVRAAFVVPYILTIIYELVILSLSLFKVIEWRRTIKDTIRAPLIYTLWRDGVLYFSWMLALGFVNIVVVLQSEAPQLRSGSAQLQAALHSILSTRIVLHLANLRTPRDITSIGISVSILPTNPEDLE</sequence>
<name>A0ABR1IXG4_9AGAR</name>
<feature type="transmembrane region" description="Helical" evidence="1">
    <location>
        <begin position="55"/>
        <end position="78"/>
    </location>
</feature>
<evidence type="ECO:0000259" key="2">
    <source>
        <dbReference type="Pfam" id="PF20151"/>
    </source>
</evidence>
<proteinExistence type="predicted"/>